<evidence type="ECO:0000313" key="2">
    <source>
        <dbReference type="Proteomes" id="UP000054359"/>
    </source>
</evidence>
<name>A0A087US02_STEMI</name>
<dbReference type="PANTHER" id="PTHR42921:SF1">
    <property type="entry name" value="ACETOACETYL-COA SYNTHETASE"/>
    <property type="match status" value="1"/>
</dbReference>
<organism evidence="1 2">
    <name type="scientific">Stegodyphus mimosarum</name>
    <name type="common">African social velvet spider</name>
    <dbReference type="NCBI Taxonomy" id="407821"/>
    <lineage>
        <taxon>Eukaryota</taxon>
        <taxon>Metazoa</taxon>
        <taxon>Ecdysozoa</taxon>
        <taxon>Arthropoda</taxon>
        <taxon>Chelicerata</taxon>
        <taxon>Arachnida</taxon>
        <taxon>Araneae</taxon>
        <taxon>Araneomorphae</taxon>
        <taxon>Entelegynae</taxon>
        <taxon>Eresoidea</taxon>
        <taxon>Eresidae</taxon>
        <taxon>Stegodyphus</taxon>
    </lineage>
</organism>
<dbReference type="PANTHER" id="PTHR42921">
    <property type="entry name" value="ACETOACETYL-COA SYNTHETASE"/>
    <property type="match status" value="1"/>
</dbReference>
<dbReference type="OrthoDB" id="6423767at2759"/>
<dbReference type="EMBL" id="KK121296">
    <property type="protein sequence ID" value="KFM80141.1"/>
    <property type="molecule type" value="Genomic_DNA"/>
</dbReference>
<dbReference type="STRING" id="407821.A0A087US02"/>
<evidence type="ECO:0000313" key="1">
    <source>
        <dbReference type="EMBL" id="KFM80141.1"/>
    </source>
</evidence>
<dbReference type="Proteomes" id="UP000054359">
    <property type="component" value="Unassembled WGS sequence"/>
</dbReference>
<dbReference type="InterPro" id="IPR045851">
    <property type="entry name" value="AMP-bd_C_sf"/>
</dbReference>
<sequence length="169" mass="19641">MNATYLSQHQGMWCQNDEGWINSKTKGLIVVGRSDDTLKQNSERFGATDVYFAIHGMEEIMDYICVSQNRGDGECRAVLFVMLKDGYEFTPKLKEKIASTIYKELWEYCVPQVILSVPDIPYNLNNKRMERIVREIVATNRIPEVNNIKNPECLKYFCDIPELLNYVKK</sequence>
<proteinExistence type="predicted"/>
<protein>
    <submittedName>
        <fullName evidence="1">Acetoacetyl-CoA synthetase</fullName>
    </submittedName>
</protein>
<keyword evidence="2" id="KW-1185">Reference proteome</keyword>
<accession>A0A087US02</accession>
<reference evidence="1 2" key="1">
    <citation type="submission" date="2013-11" db="EMBL/GenBank/DDBJ databases">
        <title>Genome sequencing of Stegodyphus mimosarum.</title>
        <authorList>
            <person name="Bechsgaard J."/>
        </authorList>
    </citation>
    <scope>NUCLEOTIDE SEQUENCE [LARGE SCALE GENOMIC DNA]</scope>
</reference>
<dbReference type="AlphaFoldDB" id="A0A087US02"/>
<dbReference type="GO" id="GO:0030729">
    <property type="term" value="F:acetoacetate-CoA ligase activity"/>
    <property type="evidence" value="ECO:0007669"/>
    <property type="project" value="TreeGrafter"/>
</dbReference>
<dbReference type="OMA" id="NIWINSK"/>
<dbReference type="Gene3D" id="3.30.300.30">
    <property type="match status" value="1"/>
</dbReference>
<gene>
    <name evidence="1" type="ORF">X975_01813</name>
</gene>
<dbReference type="SUPFAM" id="SSF56801">
    <property type="entry name" value="Acetyl-CoA synthetase-like"/>
    <property type="match status" value="1"/>
</dbReference>
<feature type="non-terminal residue" evidence="1">
    <location>
        <position position="169"/>
    </location>
</feature>